<dbReference type="OrthoDB" id="4337712at2"/>
<reference evidence="1 2" key="1">
    <citation type="submission" date="2015-06" db="EMBL/GenBank/DDBJ databases">
        <authorList>
            <person name="Ju K.-S."/>
            <person name="Doroghazi J.R."/>
            <person name="Metcalf W.W."/>
        </authorList>
    </citation>
    <scope>NUCLEOTIDE SEQUENCE [LARGE SCALE GENOMIC DNA]</scope>
    <source>
        <strain evidence="1 2">NRRL 3414</strain>
    </source>
</reference>
<sequence length="161" mass="17830">MRFHATIEATDNAEDPMWYVVITVDDIEEYDGTSAQYGRDVLENWITDQASLAEGDPAPTTDEHGNPYLRVVVRFSDEPDEHDHRIAVVGSDELDTPPAELHAVDAARDAKLYARYLDRRADDQLEDALTAARKAGHGANDLARRAAPAVSRPIALRMMAS</sequence>
<accession>A0A0J7ZDN1</accession>
<name>A0A0J7ZDN1_STRVR</name>
<comment type="caution">
    <text evidence="1">The sequence shown here is derived from an EMBL/GenBank/DDBJ whole genome shotgun (WGS) entry which is preliminary data.</text>
</comment>
<dbReference type="EMBL" id="LFNT01000014">
    <property type="protein sequence ID" value="KMS74191.1"/>
    <property type="molecule type" value="Genomic_DNA"/>
</dbReference>
<protein>
    <submittedName>
        <fullName evidence="1">Uncharacterized protein</fullName>
    </submittedName>
</protein>
<organism evidence="1 2">
    <name type="scientific">Streptomyces viridochromogenes</name>
    <dbReference type="NCBI Taxonomy" id="1938"/>
    <lineage>
        <taxon>Bacteria</taxon>
        <taxon>Bacillati</taxon>
        <taxon>Actinomycetota</taxon>
        <taxon>Actinomycetes</taxon>
        <taxon>Kitasatosporales</taxon>
        <taxon>Streptomycetaceae</taxon>
        <taxon>Streptomyces</taxon>
    </lineage>
</organism>
<dbReference type="AlphaFoldDB" id="A0A0J7ZDN1"/>
<dbReference type="RefSeq" id="WP_048581666.1">
    <property type="nucleotide sequence ID" value="NZ_LFNT01000014.1"/>
</dbReference>
<evidence type="ECO:0000313" key="2">
    <source>
        <dbReference type="Proteomes" id="UP000037432"/>
    </source>
</evidence>
<proteinExistence type="predicted"/>
<gene>
    <name evidence="1" type="ORF">ACM01_14820</name>
</gene>
<dbReference type="PATRIC" id="fig|1938.3.peg.8542"/>
<dbReference type="Proteomes" id="UP000037432">
    <property type="component" value="Unassembled WGS sequence"/>
</dbReference>
<evidence type="ECO:0000313" key="1">
    <source>
        <dbReference type="EMBL" id="KMS74191.1"/>
    </source>
</evidence>